<proteinExistence type="predicted"/>
<dbReference type="EMBL" id="WIXP02000006">
    <property type="protein sequence ID" value="KAF6209667.1"/>
    <property type="molecule type" value="Genomic_DNA"/>
</dbReference>
<reference evidence="1" key="1">
    <citation type="journal article" date="2021" name="Mol. Ecol. Resour.">
        <title>Apolygus lucorum genome provides insights into omnivorousness and mesophyll feeding.</title>
        <authorList>
            <person name="Liu Y."/>
            <person name="Liu H."/>
            <person name="Wang H."/>
            <person name="Huang T."/>
            <person name="Liu B."/>
            <person name="Yang B."/>
            <person name="Yin L."/>
            <person name="Li B."/>
            <person name="Zhang Y."/>
            <person name="Zhang S."/>
            <person name="Jiang F."/>
            <person name="Zhang X."/>
            <person name="Ren Y."/>
            <person name="Wang B."/>
            <person name="Wang S."/>
            <person name="Lu Y."/>
            <person name="Wu K."/>
            <person name="Fan W."/>
            <person name="Wang G."/>
        </authorList>
    </citation>
    <scope>NUCLEOTIDE SEQUENCE</scope>
    <source>
        <strain evidence="1">12Hb</strain>
    </source>
</reference>
<keyword evidence="2" id="KW-1185">Reference proteome</keyword>
<evidence type="ECO:0000313" key="2">
    <source>
        <dbReference type="Proteomes" id="UP000466442"/>
    </source>
</evidence>
<dbReference type="Proteomes" id="UP000466442">
    <property type="component" value="Unassembled WGS sequence"/>
</dbReference>
<gene>
    <name evidence="1" type="ORF">GE061_015416</name>
</gene>
<protein>
    <submittedName>
        <fullName evidence="1">Uncharacterized protein</fullName>
    </submittedName>
</protein>
<evidence type="ECO:0000313" key="1">
    <source>
        <dbReference type="EMBL" id="KAF6209667.1"/>
    </source>
</evidence>
<accession>A0A8S9XL09</accession>
<name>A0A8S9XL09_APOLU</name>
<sequence>MSRHFRMRHLIYDASIQGVIWLRKIPPFFHVTVLIIQISVSSTCCKITLCSGELGRIVPDRGCRWLMWKEEPA</sequence>
<dbReference type="AlphaFoldDB" id="A0A8S9XL09"/>
<comment type="caution">
    <text evidence="1">The sequence shown here is derived from an EMBL/GenBank/DDBJ whole genome shotgun (WGS) entry which is preliminary data.</text>
</comment>
<organism evidence="1 2">
    <name type="scientific">Apolygus lucorum</name>
    <name type="common">Small green plant bug</name>
    <name type="synonym">Lygocoris lucorum</name>
    <dbReference type="NCBI Taxonomy" id="248454"/>
    <lineage>
        <taxon>Eukaryota</taxon>
        <taxon>Metazoa</taxon>
        <taxon>Ecdysozoa</taxon>
        <taxon>Arthropoda</taxon>
        <taxon>Hexapoda</taxon>
        <taxon>Insecta</taxon>
        <taxon>Pterygota</taxon>
        <taxon>Neoptera</taxon>
        <taxon>Paraneoptera</taxon>
        <taxon>Hemiptera</taxon>
        <taxon>Heteroptera</taxon>
        <taxon>Panheteroptera</taxon>
        <taxon>Cimicomorpha</taxon>
        <taxon>Miridae</taxon>
        <taxon>Mirini</taxon>
        <taxon>Apolygus</taxon>
    </lineage>
</organism>